<evidence type="ECO:0000313" key="1">
    <source>
        <dbReference type="EMBL" id="MPL91439.1"/>
    </source>
</evidence>
<dbReference type="PANTHER" id="PTHR39337">
    <property type="entry name" value="BLR5642 PROTEIN"/>
    <property type="match status" value="1"/>
</dbReference>
<name>A0A644VJ69_9ZZZZ</name>
<evidence type="ECO:0008006" key="2">
    <source>
        <dbReference type="Google" id="ProtNLM"/>
    </source>
</evidence>
<dbReference type="PANTHER" id="PTHR39337:SF1">
    <property type="entry name" value="BLR5642 PROTEIN"/>
    <property type="match status" value="1"/>
</dbReference>
<protein>
    <recommendedName>
        <fullName evidence="2">DUF488 domain-containing protein</fullName>
    </recommendedName>
</protein>
<reference evidence="1" key="1">
    <citation type="submission" date="2019-08" db="EMBL/GenBank/DDBJ databases">
        <authorList>
            <person name="Kucharzyk K."/>
            <person name="Murdoch R.W."/>
            <person name="Higgins S."/>
            <person name="Loffler F."/>
        </authorList>
    </citation>
    <scope>NUCLEOTIDE SEQUENCE</scope>
</reference>
<organism evidence="1">
    <name type="scientific">bioreactor metagenome</name>
    <dbReference type="NCBI Taxonomy" id="1076179"/>
    <lineage>
        <taxon>unclassified sequences</taxon>
        <taxon>metagenomes</taxon>
        <taxon>ecological metagenomes</taxon>
    </lineage>
</organism>
<dbReference type="Pfam" id="PF04343">
    <property type="entry name" value="DUF488"/>
    <property type="match status" value="1"/>
</dbReference>
<comment type="caution">
    <text evidence="1">The sequence shown here is derived from an EMBL/GenBank/DDBJ whole genome shotgun (WGS) entry which is preliminary data.</text>
</comment>
<gene>
    <name evidence="1" type="ORF">SDC9_37507</name>
</gene>
<proteinExistence type="predicted"/>
<dbReference type="InterPro" id="IPR007438">
    <property type="entry name" value="DUF488"/>
</dbReference>
<accession>A0A644VJ69</accession>
<dbReference type="EMBL" id="VSSQ01000329">
    <property type="protein sequence ID" value="MPL91439.1"/>
    <property type="molecule type" value="Genomic_DNA"/>
</dbReference>
<dbReference type="AlphaFoldDB" id="A0A644VJ69"/>
<sequence length="142" mass="16686">MNIYTLGSSQKSAEEFFKLINDNNIEILIDVRLNNKSQLLGFTKGRDLEYFLKQLSNSDYVHEVNLAPTKEILDAYKKKEISWGEYEVQYNDLLEKRDIIDYFNNKYGKYGNLVLLCSEPTPENCHRRLLAEFVSKDKIIHL</sequence>